<keyword evidence="2" id="KW-0378">Hydrolase</keyword>
<comment type="similarity">
    <text evidence="1">Belongs to the glycosyl hydrolase 25 family.</text>
</comment>
<sequence>MLKGVDISNLNGSVNIQLVKNTGHKFVIAKATEGSTFVDKFYNSSIKDARALELVTAAYHFARFTTKEKAIQEASFFKSTVAGTDLDFVVLDFEQQCSGDMTDACLAFLDAISSIAPAVIYCNPNYIKSHLNSKITKYPLWIANYGTSSPDFTLWSKYAIWQYTNKGQISGMSGYVDLNYMAEDFYNSLKRGEKKVDAIVIYNYGADMHSAELLADFLNCPTISNARKFDYSQVKNVYAVGGKKEQYTSYLTELISGTDRYETAERVLDFIKKRKKAVDL</sequence>
<reference evidence="4" key="1">
    <citation type="submission" date="2021-11" db="EMBL/GenBank/DDBJ databases">
        <authorList>
            <person name="Qingchun L."/>
            <person name="Dong Z."/>
            <person name="Zongwei Q."/>
            <person name="Jia Z."/>
            <person name="Duotao L."/>
        </authorList>
    </citation>
    <scope>NUCLEOTIDE SEQUENCE</scope>
    <source>
        <strain evidence="4">WLY-B-L2</strain>
    </source>
</reference>
<dbReference type="Gene3D" id="3.40.50.12090">
    <property type="match status" value="1"/>
</dbReference>
<dbReference type="RefSeq" id="WP_150357417.1">
    <property type="nucleotide sequence ID" value="NZ_JAJJPB010000004.1"/>
</dbReference>
<dbReference type="SUPFAM" id="SSF51445">
    <property type="entry name" value="(Trans)glycosidases"/>
    <property type="match status" value="1"/>
</dbReference>
<evidence type="ECO:0000313" key="5">
    <source>
        <dbReference type="Proteomes" id="UP001165422"/>
    </source>
</evidence>
<evidence type="ECO:0000256" key="1">
    <source>
        <dbReference type="ARBA" id="ARBA00010646"/>
    </source>
</evidence>
<dbReference type="PROSITE" id="PS51904">
    <property type="entry name" value="GLYCOSYL_HYDROL_F25_2"/>
    <property type="match status" value="1"/>
</dbReference>
<comment type="caution">
    <text evidence="4">The sequence shown here is derived from an EMBL/GenBank/DDBJ whole genome shotgun (WGS) entry which is preliminary data.</text>
</comment>
<accession>A0ABS8N3G7</accession>
<organism evidence="4 5">
    <name type="scientific">Clostridium aromativorans</name>
    <dbReference type="NCBI Taxonomy" id="2836848"/>
    <lineage>
        <taxon>Bacteria</taxon>
        <taxon>Bacillati</taxon>
        <taxon>Bacillota</taxon>
        <taxon>Clostridia</taxon>
        <taxon>Eubacteriales</taxon>
        <taxon>Clostridiaceae</taxon>
        <taxon>Clostridium</taxon>
    </lineage>
</organism>
<dbReference type="PANTHER" id="PTHR34135">
    <property type="entry name" value="LYSOZYME"/>
    <property type="match status" value="1"/>
</dbReference>
<dbReference type="InterPro" id="IPR017853">
    <property type="entry name" value="GH"/>
</dbReference>
<dbReference type="Proteomes" id="UP001165422">
    <property type="component" value="Unassembled WGS sequence"/>
</dbReference>
<dbReference type="InterPro" id="IPR002053">
    <property type="entry name" value="Glyco_hydro_25"/>
</dbReference>
<evidence type="ECO:0008006" key="6">
    <source>
        <dbReference type="Google" id="ProtNLM"/>
    </source>
</evidence>
<name>A0ABS8N3G7_9CLOT</name>
<dbReference type="SMART" id="SM00641">
    <property type="entry name" value="Glyco_25"/>
    <property type="match status" value="1"/>
</dbReference>
<keyword evidence="5" id="KW-1185">Reference proteome</keyword>
<keyword evidence="3" id="KW-0326">Glycosidase</keyword>
<proteinExistence type="inferred from homology"/>
<evidence type="ECO:0000256" key="3">
    <source>
        <dbReference type="ARBA" id="ARBA00023295"/>
    </source>
</evidence>
<protein>
    <recommendedName>
        <fullName evidence="6">Lysozyme</fullName>
    </recommendedName>
</protein>
<dbReference type="Gene3D" id="3.20.20.80">
    <property type="entry name" value="Glycosidases"/>
    <property type="match status" value="1"/>
</dbReference>
<dbReference type="PANTHER" id="PTHR34135:SF2">
    <property type="entry name" value="LYSOZYME"/>
    <property type="match status" value="1"/>
</dbReference>
<gene>
    <name evidence="4" type="ORF">LN736_05615</name>
</gene>
<dbReference type="InterPro" id="IPR018077">
    <property type="entry name" value="Glyco_hydro_fam25_subgr"/>
</dbReference>
<dbReference type="Pfam" id="PF01183">
    <property type="entry name" value="Glyco_hydro_25"/>
    <property type="match status" value="1"/>
</dbReference>
<evidence type="ECO:0000256" key="2">
    <source>
        <dbReference type="ARBA" id="ARBA00022801"/>
    </source>
</evidence>
<dbReference type="CDD" id="cd00599">
    <property type="entry name" value="GH25_muramidase"/>
    <property type="match status" value="1"/>
</dbReference>
<evidence type="ECO:0000313" key="4">
    <source>
        <dbReference type="EMBL" id="MCC9294351.1"/>
    </source>
</evidence>
<dbReference type="EMBL" id="JAJJPB010000004">
    <property type="protein sequence ID" value="MCC9294351.1"/>
    <property type="molecule type" value="Genomic_DNA"/>
</dbReference>